<dbReference type="Gene3D" id="1.10.4080.10">
    <property type="entry name" value="ADP-ribosylation/Crystallin J1"/>
    <property type="match status" value="1"/>
</dbReference>
<dbReference type="AlphaFoldDB" id="A0A1H0M372"/>
<sequence>MNPATPAEGERLSRAMAALRGLAVGDALGSQFFVPGNHSALQEGTLPPAPWAWTDDTEMACSVVAVLATHGGVDQDALARSFAEHHDFDRGYGPAVNRMLRLIRQEGADWRELAAGLFDGQGSWGNGAAMRVAPLGAWYAGEPELAARQAELSALTTHHHHEAVAGAVAVAATAAIAVGPDCPADAGRLLGAVLDLVPPSAVHAGVRRAVDMLDYDDVATVAAVLGCGRRTSAQDTVPFALWSAARHLGDYERAFWTTARAGGDVDTTCAIVGGIVASRPGGEPSRTWTDRTEALPEWARWS</sequence>
<proteinExistence type="predicted"/>
<feature type="binding site" evidence="1">
    <location>
        <position position="56"/>
    </location>
    <ligand>
        <name>Mg(2+)</name>
        <dbReference type="ChEBI" id="CHEBI:18420"/>
        <label>1</label>
    </ligand>
</feature>
<feature type="binding site" evidence="1">
    <location>
        <position position="54"/>
    </location>
    <ligand>
        <name>Mg(2+)</name>
        <dbReference type="ChEBI" id="CHEBI:18420"/>
        <label>1</label>
    </ligand>
</feature>
<dbReference type="GO" id="GO:0046872">
    <property type="term" value="F:metal ion binding"/>
    <property type="evidence" value="ECO:0007669"/>
    <property type="project" value="UniProtKB-KW"/>
</dbReference>
<dbReference type="InterPro" id="IPR036705">
    <property type="entry name" value="Ribosyl_crysJ1_sf"/>
</dbReference>
<dbReference type="SUPFAM" id="SSF101478">
    <property type="entry name" value="ADP-ribosylglycohydrolase"/>
    <property type="match status" value="1"/>
</dbReference>
<comment type="cofactor">
    <cofactor evidence="1">
        <name>Mg(2+)</name>
        <dbReference type="ChEBI" id="CHEBI:18420"/>
    </cofactor>
    <text evidence="1">Binds 2 magnesium ions per subunit.</text>
</comment>
<dbReference type="PANTHER" id="PTHR16222">
    <property type="entry name" value="ADP-RIBOSYLGLYCOHYDROLASE"/>
    <property type="match status" value="1"/>
</dbReference>
<gene>
    <name evidence="2" type="ORF">SAMN05216259_11249</name>
</gene>
<feature type="binding site" evidence="1">
    <location>
        <position position="55"/>
    </location>
    <ligand>
        <name>Mg(2+)</name>
        <dbReference type="ChEBI" id="CHEBI:18420"/>
        <label>1</label>
    </ligand>
</feature>
<protein>
    <submittedName>
        <fullName evidence="2">ADP-ribosylglycohydrolase</fullName>
    </submittedName>
</protein>
<dbReference type="Proteomes" id="UP000199341">
    <property type="component" value="Unassembled WGS sequence"/>
</dbReference>
<dbReference type="STRING" id="310781.SAMN05216259_11249"/>
<dbReference type="EMBL" id="FNIE01000012">
    <property type="protein sequence ID" value="SDO74825.1"/>
    <property type="molecule type" value="Genomic_DNA"/>
</dbReference>
<evidence type="ECO:0000313" key="3">
    <source>
        <dbReference type="Proteomes" id="UP000199341"/>
    </source>
</evidence>
<dbReference type="RefSeq" id="WP_093786873.1">
    <property type="nucleotide sequence ID" value="NZ_FNIE01000012.1"/>
</dbReference>
<dbReference type="OrthoDB" id="9798107at2"/>
<dbReference type="InterPro" id="IPR050792">
    <property type="entry name" value="ADP-ribosylglycohydrolase"/>
</dbReference>
<accession>A0A1H0M372</accession>
<organism evidence="2 3">
    <name type="scientific">Actinacidiphila guanduensis</name>
    <dbReference type="NCBI Taxonomy" id="310781"/>
    <lineage>
        <taxon>Bacteria</taxon>
        <taxon>Bacillati</taxon>
        <taxon>Actinomycetota</taxon>
        <taxon>Actinomycetes</taxon>
        <taxon>Kitasatosporales</taxon>
        <taxon>Streptomycetaceae</taxon>
        <taxon>Actinacidiphila</taxon>
    </lineage>
</organism>
<feature type="binding site" evidence="1">
    <location>
        <position position="264"/>
    </location>
    <ligand>
        <name>Mg(2+)</name>
        <dbReference type="ChEBI" id="CHEBI:18420"/>
        <label>1</label>
    </ligand>
</feature>
<keyword evidence="1" id="KW-0479">Metal-binding</keyword>
<keyword evidence="1" id="KW-0460">Magnesium</keyword>
<keyword evidence="2" id="KW-0378">Hydrolase</keyword>
<dbReference type="Pfam" id="PF03747">
    <property type="entry name" value="ADP_ribosyl_GH"/>
    <property type="match status" value="1"/>
</dbReference>
<feature type="binding site" evidence="1">
    <location>
        <position position="266"/>
    </location>
    <ligand>
        <name>Mg(2+)</name>
        <dbReference type="ChEBI" id="CHEBI:18420"/>
        <label>1</label>
    </ligand>
</feature>
<dbReference type="PANTHER" id="PTHR16222:SF12">
    <property type="entry name" value="ADP-RIBOSYLGLYCOHYDROLASE-RELATED"/>
    <property type="match status" value="1"/>
</dbReference>
<reference evidence="2 3" key="1">
    <citation type="submission" date="2016-10" db="EMBL/GenBank/DDBJ databases">
        <authorList>
            <person name="de Groot N.N."/>
        </authorList>
    </citation>
    <scope>NUCLEOTIDE SEQUENCE [LARGE SCALE GENOMIC DNA]</scope>
    <source>
        <strain evidence="2 3">CGMCC 4.2022</strain>
    </source>
</reference>
<keyword evidence="3" id="KW-1185">Reference proteome</keyword>
<evidence type="ECO:0000256" key="1">
    <source>
        <dbReference type="PIRSR" id="PIRSR605502-1"/>
    </source>
</evidence>
<evidence type="ECO:0000313" key="2">
    <source>
        <dbReference type="EMBL" id="SDO74825.1"/>
    </source>
</evidence>
<name>A0A1H0M372_9ACTN</name>
<dbReference type="GO" id="GO:0016787">
    <property type="term" value="F:hydrolase activity"/>
    <property type="evidence" value="ECO:0007669"/>
    <property type="project" value="UniProtKB-KW"/>
</dbReference>
<feature type="binding site" evidence="1">
    <location>
        <position position="267"/>
    </location>
    <ligand>
        <name>Mg(2+)</name>
        <dbReference type="ChEBI" id="CHEBI:18420"/>
        <label>1</label>
    </ligand>
</feature>
<dbReference type="InterPro" id="IPR005502">
    <property type="entry name" value="Ribosyl_crysJ1"/>
</dbReference>